<accession>A0A840TMC5</accession>
<evidence type="ECO:0000256" key="1">
    <source>
        <dbReference type="SAM" id="Phobius"/>
    </source>
</evidence>
<gene>
    <name evidence="2" type="ORF">HNQ92_001033</name>
</gene>
<feature type="transmembrane region" description="Helical" evidence="1">
    <location>
        <begin position="138"/>
        <end position="170"/>
    </location>
</feature>
<organism evidence="2 3">
    <name type="scientific">Rhabdobacter roseus</name>
    <dbReference type="NCBI Taxonomy" id="1655419"/>
    <lineage>
        <taxon>Bacteria</taxon>
        <taxon>Pseudomonadati</taxon>
        <taxon>Bacteroidota</taxon>
        <taxon>Cytophagia</taxon>
        <taxon>Cytophagales</taxon>
        <taxon>Cytophagaceae</taxon>
        <taxon>Rhabdobacter</taxon>
    </lineage>
</organism>
<name>A0A840TMC5_9BACT</name>
<dbReference type="Proteomes" id="UP000557307">
    <property type="component" value="Unassembled WGS sequence"/>
</dbReference>
<keyword evidence="1" id="KW-0472">Membrane</keyword>
<comment type="caution">
    <text evidence="2">The sequence shown here is derived from an EMBL/GenBank/DDBJ whole genome shotgun (WGS) entry which is preliminary data.</text>
</comment>
<feature type="transmembrane region" description="Helical" evidence="1">
    <location>
        <begin position="92"/>
        <end position="112"/>
    </location>
</feature>
<keyword evidence="3" id="KW-1185">Reference proteome</keyword>
<keyword evidence="1" id="KW-0812">Transmembrane</keyword>
<dbReference type="RefSeq" id="WP_221307390.1">
    <property type="nucleotide sequence ID" value="NZ_JACHGF010000002.1"/>
</dbReference>
<dbReference type="EMBL" id="JACHGF010000002">
    <property type="protein sequence ID" value="MBB5282907.1"/>
    <property type="molecule type" value="Genomic_DNA"/>
</dbReference>
<evidence type="ECO:0000313" key="3">
    <source>
        <dbReference type="Proteomes" id="UP000557307"/>
    </source>
</evidence>
<proteinExistence type="predicted"/>
<dbReference type="AlphaFoldDB" id="A0A840TMC5"/>
<keyword evidence="1" id="KW-1133">Transmembrane helix</keyword>
<protein>
    <submittedName>
        <fullName evidence="2">Uncharacterized protein</fullName>
    </submittedName>
</protein>
<sequence>MTDPLLQMHLPAVMLVAIGLTLCWKQVRKMTGLRKLPDVDRLTRYHRLRRVRAIYWICFFVFALMTGIYSMLPRFYFLFLPLDLFHHPLINSVGLLVLKVSIVWIVIAQIHIDKELYKYSRAIDSLPAMELVRYSEKILLSGMLVLFIGFFVTITNVIGLILVAISWIAYGKAFYGKKRVE</sequence>
<evidence type="ECO:0000313" key="2">
    <source>
        <dbReference type="EMBL" id="MBB5282907.1"/>
    </source>
</evidence>
<reference evidence="2 3" key="1">
    <citation type="submission" date="2020-08" db="EMBL/GenBank/DDBJ databases">
        <title>Genomic Encyclopedia of Type Strains, Phase IV (KMG-IV): sequencing the most valuable type-strain genomes for metagenomic binning, comparative biology and taxonomic classification.</title>
        <authorList>
            <person name="Goeker M."/>
        </authorList>
    </citation>
    <scope>NUCLEOTIDE SEQUENCE [LARGE SCALE GENOMIC DNA]</scope>
    <source>
        <strain evidence="2 3">DSM 105074</strain>
    </source>
</reference>
<feature type="transmembrane region" description="Helical" evidence="1">
    <location>
        <begin position="6"/>
        <end position="24"/>
    </location>
</feature>
<feature type="transmembrane region" description="Helical" evidence="1">
    <location>
        <begin position="53"/>
        <end position="72"/>
    </location>
</feature>